<evidence type="ECO:0000256" key="5">
    <source>
        <dbReference type="ARBA" id="ARBA00022989"/>
    </source>
</evidence>
<keyword evidence="6 7" id="KW-0472">Membrane</keyword>
<accession>A0ABY0V5E1</accession>
<dbReference type="InterPro" id="IPR000515">
    <property type="entry name" value="MetI-like"/>
</dbReference>
<dbReference type="PANTHER" id="PTHR43386:SF1">
    <property type="entry name" value="D,D-DIPEPTIDE TRANSPORT SYSTEM PERMEASE PROTEIN DDPC-RELATED"/>
    <property type="match status" value="1"/>
</dbReference>
<feature type="transmembrane region" description="Helical" evidence="7">
    <location>
        <begin position="189"/>
        <end position="211"/>
    </location>
</feature>
<evidence type="ECO:0000313" key="9">
    <source>
        <dbReference type="EMBL" id="SDT86626.1"/>
    </source>
</evidence>
<feature type="transmembrane region" description="Helical" evidence="7">
    <location>
        <begin position="79"/>
        <end position="102"/>
    </location>
</feature>
<name>A0ABY0V5E1_9ACTO</name>
<reference evidence="9 10" key="1">
    <citation type="submission" date="2016-10" db="EMBL/GenBank/DDBJ databases">
        <authorList>
            <person name="Varghese N."/>
            <person name="Submissions S."/>
        </authorList>
    </citation>
    <scope>NUCLEOTIDE SEQUENCE [LARGE SCALE GENOMIC DNA]</scope>
    <source>
        <strain evidence="9 10">DSM 9169</strain>
    </source>
</reference>
<keyword evidence="5 7" id="KW-1133">Transmembrane helix</keyword>
<dbReference type="SUPFAM" id="SSF161098">
    <property type="entry name" value="MetI-like"/>
    <property type="match status" value="1"/>
</dbReference>
<comment type="similarity">
    <text evidence="7">Belongs to the binding-protein-dependent transport system permease family.</text>
</comment>
<dbReference type="Pfam" id="PF00528">
    <property type="entry name" value="BPD_transp_1"/>
    <property type="match status" value="1"/>
</dbReference>
<dbReference type="InterPro" id="IPR035906">
    <property type="entry name" value="MetI-like_sf"/>
</dbReference>
<dbReference type="CDD" id="cd06261">
    <property type="entry name" value="TM_PBP2"/>
    <property type="match status" value="1"/>
</dbReference>
<organism evidence="9 10">
    <name type="scientific">Schaalia radingae</name>
    <dbReference type="NCBI Taxonomy" id="131110"/>
    <lineage>
        <taxon>Bacteria</taxon>
        <taxon>Bacillati</taxon>
        <taxon>Actinomycetota</taxon>
        <taxon>Actinomycetes</taxon>
        <taxon>Actinomycetales</taxon>
        <taxon>Actinomycetaceae</taxon>
        <taxon>Schaalia</taxon>
    </lineage>
</organism>
<evidence type="ECO:0000256" key="2">
    <source>
        <dbReference type="ARBA" id="ARBA00022448"/>
    </source>
</evidence>
<dbReference type="PANTHER" id="PTHR43386">
    <property type="entry name" value="OLIGOPEPTIDE TRANSPORT SYSTEM PERMEASE PROTEIN APPC"/>
    <property type="match status" value="1"/>
</dbReference>
<feature type="domain" description="ABC transmembrane type-1" evidence="8">
    <location>
        <begin position="79"/>
        <end position="267"/>
    </location>
</feature>
<evidence type="ECO:0000313" key="10">
    <source>
        <dbReference type="Proteomes" id="UP000198976"/>
    </source>
</evidence>
<proteinExistence type="inferred from homology"/>
<sequence>MLKQFLSSRKVQVGISILIFFLIVAIFGELFITTVMNLDPAAVDYENMGSAPSSEHLLGTNLAGQDVFAQTVKGARGSVFVGLISGLLATVIAVLVGTWSGYSVGLIDKVTMAFVNVLMTLPSLALMFIIAGYINNAGIVMIALIIGFLEWPGGARVIRSQTLSLRNRDFTAALRSIGEKRWRIVMVEIVPHLGGIISAMFLRALVAGIFAESSLAFLGIGNTNGMSWGMQIGQAQQQGALLRGMWWWFLPPGICIALIGFATAMVNFGLDEITNPSLNARLTSITRKFNRKRDREIRSSDQPVMWSADTGTVTS</sequence>
<feature type="transmembrane region" description="Helical" evidence="7">
    <location>
        <begin position="114"/>
        <end position="133"/>
    </location>
</feature>
<dbReference type="Gene3D" id="1.10.3720.10">
    <property type="entry name" value="MetI-like"/>
    <property type="match status" value="1"/>
</dbReference>
<dbReference type="EMBL" id="LT629792">
    <property type="protein sequence ID" value="SDT86626.1"/>
    <property type="molecule type" value="Genomic_DNA"/>
</dbReference>
<feature type="transmembrane region" description="Helical" evidence="7">
    <location>
        <begin position="12"/>
        <end position="32"/>
    </location>
</feature>
<evidence type="ECO:0000256" key="3">
    <source>
        <dbReference type="ARBA" id="ARBA00022475"/>
    </source>
</evidence>
<feature type="transmembrane region" description="Helical" evidence="7">
    <location>
        <begin position="246"/>
        <end position="270"/>
    </location>
</feature>
<evidence type="ECO:0000259" key="8">
    <source>
        <dbReference type="PROSITE" id="PS50928"/>
    </source>
</evidence>
<feature type="transmembrane region" description="Helical" evidence="7">
    <location>
        <begin position="139"/>
        <end position="158"/>
    </location>
</feature>
<keyword evidence="3" id="KW-1003">Cell membrane</keyword>
<comment type="subcellular location">
    <subcellularLocation>
        <location evidence="1 7">Cell membrane</location>
        <topology evidence="1 7">Multi-pass membrane protein</topology>
    </subcellularLocation>
</comment>
<evidence type="ECO:0000256" key="1">
    <source>
        <dbReference type="ARBA" id="ARBA00004651"/>
    </source>
</evidence>
<keyword evidence="2 7" id="KW-0813">Transport</keyword>
<dbReference type="PROSITE" id="PS50928">
    <property type="entry name" value="ABC_TM1"/>
    <property type="match status" value="1"/>
</dbReference>
<evidence type="ECO:0000256" key="4">
    <source>
        <dbReference type="ARBA" id="ARBA00022692"/>
    </source>
</evidence>
<evidence type="ECO:0000256" key="6">
    <source>
        <dbReference type="ARBA" id="ARBA00023136"/>
    </source>
</evidence>
<evidence type="ECO:0000256" key="7">
    <source>
        <dbReference type="RuleBase" id="RU363032"/>
    </source>
</evidence>
<keyword evidence="10" id="KW-1185">Reference proteome</keyword>
<dbReference type="RefSeq" id="WP_074026244.1">
    <property type="nucleotide sequence ID" value="NZ_LT629792.1"/>
</dbReference>
<protein>
    <submittedName>
        <fullName evidence="9">Peptide/nickel transport system permease protein</fullName>
    </submittedName>
</protein>
<keyword evidence="4 7" id="KW-0812">Transmembrane</keyword>
<dbReference type="Proteomes" id="UP000198976">
    <property type="component" value="Chromosome I"/>
</dbReference>
<gene>
    <name evidence="9" type="ORF">SAMN04489714_0328</name>
</gene>
<dbReference type="InterPro" id="IPR050366">
    <property type="entry name" value="BP-dependent_transpt_permease"/>
</dbReference>